<evidence type="ECO:0008006" key="6">
    <source>
        <dbReference type="Google" id="ProtNLM"/>
    </source>
</evidence>
<evidence type="ECO:0000313" key="5">
    <source>
        <dbReference type="Proteomes" id="UP001353858"/>
    </source>
</evidence>
<keyword evidence="2" id="KW-1133">Transmembrane helix</keyword>
<keyword evidence="3" id="KW-0732">Signal</keyword>
<feature type="compositionally biased region" description="Low complexity" evidence="1">
    <location>
        <begin position="283"/>
        <end position="296"/>
    </location>
</feature>
<organism evidence="4 5">
    <name type="scientific">Aquatica leii</name>
    <dbReference type="NCBI Taxonomy" id="1421715"/>
    <lineage>
        <taxon>Eukaryota</taxon>
        <taxon>Metazoa</taxon>
        <taxon>Ecdysozoa</taxon>
        <taxon>Arthropoda</taxon>
        <taxon>Hexapoda</taxon>
        <taxon>Insecta</taxon>
        <taxon>Pterygota</taxon>
        <taxon>Neoptera</taxon>
        <taxon>Endopterygota</taxon>
        <taxon>Coleoptera</taxon>
        <taxon>Polyphaga</taxon>
        <taxon>Elateriformia</taxon>
        <taxon>Elateroidea</taxon>
        <taxon>Lampyridae</taxon>
        <taxon>Luciolinae</taxon>
        <taxon>Aquatica</taxon>
    </lineage>
</organism>
<name>A0AAN7SAR5_9COLE</name>
<reference evidence="5" key="1">
    <citation type="submission" date="2023-01" db="EMBL/GenBank/DDBJ databases">
        <title>Key to firefly adult light organ development and bioluminescence: homeobox transcription factors regulate luciferase expression and transportation to peroxisome.</title>
        <authorList>
            <person name="Fu X."/>
        </authorList>
    </citation>
    <scope>NUCLEOTIDE SEQUENCE [LARGE SCALE GENOMIC DNA]</scope>
</reference>
<feature type="compositionally biased region" description="Polar residues" evidence="1">
    <location>
        <begin position="319"/>
        <end position="335"/>
    </location>
</feature>
<dbReference type="AlphaFoldDB" id="A0AAN7SAR5"/>
<feature type="signal peptide" evidence="3">
    <location>
        <begin position="1"/>
        <end position="21"/>
    </location>
</feature>
<keyword evidence="2" id="KW-0812">Transmembrane</keyword>
<dbReference type="PANTHER" id="PTHR15256:SF6">
    <property type="entry name" value="INTEGRAL MEMBRANE PROTEIN DGCR2_IDD"/>
    <property type="match status" value="1"/>
</dbReference>
<accession>A0AAN7SAR5</accession>
<feature type="region of interest" description="Disordered" evidence="1">
    <location>
        <begin position="283"/>
        <end position="341"/>
    </location>
</feature>
<proteinExistence type="predicted"/>
<feature type="chain" id="PRO_5043016942" description="Integral membrane protein DGCR2/IDD" evidence="3">
    <location>
        <begin position="22"/>
        <end position="647"/>
    </location>
</feature>
<feature type="transmembrane region" description="Helical" evidence="2">
    <location>
        <begin position="99"/>
        <end position="121"/>
    </location>
</feature>
<keyword evidence="5" id="KW-1185">Reference proteome</keyword>
<evidence type="ECO:0000256" key="3">
    <source>
        <dbReference type="SAM" id="SignalP"/>
    </source>
</evidence>
<dbReference type="GO" id="GO:0016020">
    <property type="term" value="C:membrane"/>
    <property type="evidence" value="ECO:0007669"/>
    <property type="project" value="TreeGrafter"/>
</dbReference>
<feature type="region of interest" description="Disordered" evidence="1">
    <location>
        <begin position="537"/>
        <end position="567"/>
    </location>
</feature>
<dbReference type="PANTHER" id="PTHR15256">
    <property type="entry name" value="INTEGRAL MEMBRANE PROTEIN DGCR2/IDD"/>
    <property type="match status" value="1"/>
</dbReference>
<feature type="compositionally biased region" description="Basic and acidic residues" evidence="1">
    <location>
        <begin position="537"/>
        <end position="550"/>
    </location>
</feature>
<keyword evidence="2" id="KW-0472">Membrane</keyword>
<feature type="compositionally biased region" description="Basic and acidic residues" evidence="1">
    <location>
        <begin position="307"/>
        <end position="318"/>
    </location>
</feature>
<evidence type="ECO:0000256" key="2">
    <source>
        <dbReference type="SAM" id="Phobius"/>
    </source>
</evidence>
<evidence type="ECO:0000313" key="4">
    <source>
        <dbReference type="EMBL" id="KAK4871517.1"/>
    </source>
</evidence>
<feature type="region of interest" description="Disordered" evidence="1">
    <location>
        <begin position="623"/>
        <end position="647"/>
    </location>
</feature>
<dbReference type="Proteomes" id="UP001353858">
    <property type="component" value="Unassembled WGS sequence"/>
</dbReference>
<dbReference type="InterPro" id="IPR042378">
    <property type="entry name" value="IDD"/>
</dbReference>
<sequence length="647" mass="73300">MLQEVVFLYWCFLTTINYVSGHCVDIHSQIISQGLHYVPGPNSCTLCICDKGGPKWCKSVLCSQPQNCKSFQRGNSCCEFKCLDDILTANDTYKDTYDLAFRLIASAVFVILSLTLLFFVVHRFRRHKLRVQQNRQLGDDQRSLNSIGYITGSLGYLPGSIGYLGSGTNDLEFHYEESNGHFSLWKPPGNYFPRGEAPPPYEEAIRNNHVDATMVHNQALVTTVNDSSIQSHQVRSARCTPTRVQCRHQRLTNRSNNLQEYANVTIETDTNQQAEPLIKVNRNSNNNITNSYLRNNPNATALGDKNSTNRDSVEKSKSYENITSRNCDKLPTSSNQDRKQSQRNLSLLAELENSKIDKNKLMFLKYENIILKNSVTKDNRPSDSDKSRNENSGNNSGEAFYVNINPGYDHARHRTIPNISEYRKQFPAIKESKSKDNVFLLAEASKEFKDISLHRTLPKNLKELTVSVSTNSENSGDVSKKTDTDDCIHKTLSKQASNLDAILSLNLIKSHINLCEKLNRDAIEAASFSSTSFLENKNEEKAKGATEERSSFSYRSLSPSQDEDDYRSECENCKSSEITNLEDEEGDVFNETMTLQRRPETSEEVPYYRTSLTLPTQIRKPRAVTPNAGRNGWFMTMQETSSSEESE</sequence>
<comment type="caution">
    <text evidence="4">The sequence shown here is derived from an EMBL/GenBank/DDBJ whole genome shotgun (WGS) entry which is preliminary data.</text>
</comment>
<evidence type="ECO:0000256" key="1">
    <source>
        <dbReference type="SAM" id="MobiDB-lite"/>
    </source>
</evidence>
<feature type="compositionally biased region" description="Low complexity" evidence="1">
    <location>
        <begin position="551"/>
        <end position="560"/>
    </location>
</feature>
<protein>
    <recommendedName>
        <fullName evidence="6">Integral membrane protein DGCR2/IDD</fullName>
    </recommendedName>
</protein>
<feature type="region of interest" description="Disordered" evidence="1">
    <location>
        <begin position="376"/>
        <end position="402"/>
    </location>
</feature>
<feature type="compositionally biased region" description="Basic and acidic residues" evidence="1">
    <location>
        <begin position="376"/>
        <end position="389"/>
    </location>
</feature>
<gene>
    <name evidence="4" type="ORF">RN001_015641</name>
</gene>
<dbReference type="EMBL" id="JARPUR010000008">
    <property type="protein sequence ID" value="KAK4871517.1"/>
    <property type="molecule type" value="Genomic_DNA"/>
</dbReference>